<keyword evidence="1" id="KW-0812">Transmembrane</keyword>
<dbReference type="Proteomes" id="UP000015105">
    <property type="component" value="Chromosome 2D"/>
</dbReference>
<evidence type="ECO:0000313" key="2">
    <source>
        <dbReference type="EnsemblPlants" id="AET2Gv21136900.1"/>
    </source>
</evidence>
<reference evidence="2" key="5">
    <citation type="journal article" date="2021" name="G3 (Bethesda)">
        <title>Aegilops tauschii genome assembly Aet v5.0 features greater sequence contiguity and improved annotation.</title>
        <authorList>
            <person name="Wang L."/>
            <person name="Zhu T."/>
            <person name="Rodriguez J.C."/>
            <person name="Deal K.R."/>
            <person name="Dubcovsky J."/>
            <person name="McGuire P.E."/>
            <person name="Lux T."/>
            <person name="Spannagl M."/>
            <person name="Mayer K.F.X."/>
            <person name="Baldrich P."/>
            <person name="Meyers B.C."/>
            <person name="Huo N."/>
            <person name="Gu Y.Q."/>
            <person name="Zhou H."/>
            <person name="Devos K.M."/>
            <person name="Bennetzen J.L."/>
            <person name="Unver T."/>
            <person name="Budak H."/>
            <person name="Gulick P.J."/>
            <person name="Galiba G."/>
            <person name="Kalapos B."/>
            <person name="Nelson D.R."/>
            <person name="Li P."/>
            <person name="You F.M."/>
            <person name="Luo M.C."/>
            <person name="Dvorak J."/>
        </authorList>
    </citation>
    <scope>NUCLEOTIDE SEQUENCE [LARGE SCALE GENOMIC DNA]</scope>
    <source>
        <strain evidence="2">cv. AL8/78</strain>
    </source>
</reference>
<proteinExistence type="predicted"/>
<reference evidence="3" key="1">
    <citation type="journal article" date="2014" name="Science">
        <title>Ancient hybridizations among the ancestral genomes of bread wheat.</title>
        <authorList>
            <consortium name="International Wheat Genome Sequencing Consortium,"/>
            <person name="Marcussen T."/>
            <person name="Sandve S.R."/>
            <person name="Heier L."/>
            <person name="Spannagl M."/>
            <person name="Pfeifer M."/>
            <person name="Jakobsen K.S."/>
            <person name="Wulff B.B."/>
            <person name="Steuernagel B."/>
            <person name="Mayer K.F."/>
            <person name="Olsen O.A."/>
        </authorList>
    </citation>
    <scope>NUCLEOTIDE SEQUENCE [LARGE SCALE GENOMIC DNA]</scope>
    <source>
        <strain evidence="3">cv. AL8/78</strain>
    </source>
</reference>
<protein>
    <submittedName>
        <fullName evidence="2">Uncharacterized protein</fullName>
    </submittedName>
</protein>
<feature type="transmembrane region" description="Helical" evidence="1">
    <location>
        <begin position="225"/>
        <end position="248"/>
    </location>
</feature>
<organism evidence="2 3">
    <name type="scientific">Aegilops tauschii subsp. strangulata</name>
    <name type="common">Goatgrass</name>
    <dbReference type="NCBI Taxonomy" id="200361"/>
    <lineage>
        <taxon>Eukaryota</taxon>
        <taxon>Viridiplantae</taxon>
        <taxon>Streptophyta</taxon>
        <taxon>Embryophyta</taxon>
        <taxon>Tracheophyta</taxon>
        <taxon>Spermatophyta</taxon>
        <taxon>Magnoliopsida</taxon>
        <taxon>Liliopsida</taxon>
        <taxon>Poales</taxon>
        <taxon>Poaceae</taxon>
        <taxon>BOP clade</taxon>
        <taxon>Pooideae</taxon>
        <taxon>Triticodae</taxon>
        <taxon>Triticeae</taxon>
        <taxon>Triticinae</taxon>
        <taxon>Aegilops</taxon>
    </lineage>
</organism>
<sequence length="269" mass="29079">GPAHHSSLSIATGSIAAALKPILTLSVPVVPCHCYSLARTRPLEEARTALPSFFFFFFFFVAVEIKLTALRCSCSRPGRHGRPEDPSFCQAGLRMGTPQRRRHGLGPLPPLLQPGNYPLGPCTVHFDRVSDRPIHHAPVLFVVCMHSMTCKCDALTDTKAACFSALWIGTLCCAGSQATAAALALLLPRRPRWIIRELANFSVAVAGAGHCMFHGAIYILHPGVYFTLASILFMLGDIICGMTLYLVGEDRGVGQAARTTQPRLVELAA</sequence>
<dbReference type="Gramene" id="AET2Gv21136900.1">
    <property type="protein sequence ID" value="AET2Gv21136900.1"/>
    <property type="gene ID" value="AET2Gv21136900"/>
</dbReference>
<feature type="transmembrane region" description="Helical" evidence="1">
    <location>
        <begin position="165"/>
        <end position="186"/>
    </location>
</feature>
<keyword evidence="3" id="KW-1185">Reference proteome</keyword>
<reference evidence="2" key="4">
    <citation type="submission" date="2019-03" db="UniProtKB">
        <authorList>
            <consortium name="EnsemblPlants"/>
        </authorList>
    </citation>
    <scope>IDENTIFICATION</scope>
</reference>
<feature type="transmembrane region" description="Helical" evidence="1">
    <location>
        <begin position="49"/>
        <end position="69"/>
    </location>
</feature>
<reference evidence="2" key="3">
    <citation type="journal article" date="2017" name="Nature">
        <title>Genome sequence of the progenitor of the wheat D genome Aegilops tauschii.</title>
        <authorList>
            <person name="Luo M.C."/>
            <person name="Gu Y.Q."/>
            <person name="Puiu D."/>
            <person name="Wang H."/>
            <person name="Twardziok S.O."/>
            <person name="Deal K.R."/>
            <person name="Huo N."/>
            <person name="Zhu T."/>
            <person name="Wang L."/>
            <person name="Wang Y."/>
            <person name="McGuire P.E."/>
            <person name="Liu S."/>
            <person name="Long H."/>
            <person name="Ramasamy R.K."/>
            <person name="Rodriguez J.C."/>
            <person name="Van S.L."/>
            <person name="Yuan L."/>
            <person name="Wang Z."/>
            <person name="Xia Z."/>
            <person name="Xiao L."/>
            <person name="Anderson O.D."/>
            <person name="Ouyang S."/>
            <person name="Liang Y."/>
            <person name="Zimin A.V."/>
            <person name="Pertea G."/>
            <person name="Qi P."/>
            <person name="Bennetzen J.L."/>
            <person name="Dai X."/>
            <person name="Dawson M.W."/>
            <person name="Muller H.G."/>
            <person name="Kugler K."/>
            <person name="Rivarola-Duarte L."/>
            <person name="Spannagl M."/>
            <person name="Mayer K.F.X."/>
            <person name="Lu F.H."/>
            <person name="Bevan M.W."/>
            <person name="Leroy P."/>
            <person name="Li P."/>
            <person name="You F.M."/>
            <person name="Sun Q."/>
            <person name="Liu Z."/>
            <person name="Lyons E."/>
            <person name="Wicker T."/>
            <person name="Salzberg S.L."/>
            <person name="Devos K.M."/>
            <person name="Dvorak J."/>
        </authorList>
    </citation>
    <scope>NUCLEOTIDE SEQUENCE [LARGE SCALE GENOMIC DNA]</scope>
    <source>
        <strain evidence="2">cv. AL8/78</strain>
    </source>
</reference>
<dbReference type="EnsemblPlants" id="AET2Gv21136900.1">
    <property type="protein sequence ID" value="AET2Gv21136900.1"/>
    <property type="gene ID" value="AET2Gv21136900"/>
</dbReference>
<keyword evidence="1" id="KW-1133">Transmembrane helix</keyword>
<dbReference type="AlphaFoldDB" id="A0A453D8H3"/>
<accession>A0A453D8H3</accession>
<reference evidence="3" key="2">
    <citation type="journal article" date="2017" name="Nat. Plants">
        <title>The Aegilops tauschii genome reveals multiple impacts of transposons.</title>
        <authorList>
            <person name="Zhao G."/>
            <person name="Zou C."/>
            <person name="Li K."/>
            <person name="Wang K."/>
            <person name="Li T."/>
            <person name="Gao L."/>
            <person name="Zhang X."/>
            <person name="Wang H."/>
            <person name="Yang Z."/>
            <person name="Liu X."/>
            <person name="Jiang W."/>
            <person name="Mao L."/>
            <person name="Kong X."/>
            <person name="Jiao Y."/>
            <person name="Jia J."/>
        </authorList>
    </citation>
    <scope>NUCLEOTIDE SEQUENCE [LARGE SCALE GENOMIC DNA]</scope>
    <source>
        <strain evidence="3">cv. AL8/78</strain>
    </source>
</reference>
<keyword evidence="1" id="KW-0472">Membrane</keyword>
<evidence type="ECO:0000313" key="3">
    <source>
        <dbReference type="Proteomes" id="UP000015105"/>
    </source>
</evidence>
<name>A0A453D8H3_AEGTS</name>
<feature type="transmembrane region" description="Helical" evidence="1">
    <location>
        <begin position="198"/>
        <end position="219"/>
    </location>
</feature>
<evidence type="ECO:0000256" key="1">
    <source>
        <dbReference type="SAM" id="Phobius"/>
    </source>
</evidence>